<dbReference type="Proteomes" id="UP000297834">
    <property type="component" value="Unassembled WGS sequence"/>
</dbReference>
<reference evidence="10 11" key="1">
    <citation type="submission" date="2019-03" db="EMBL/GenBank/DDBJ databases">
        <title>Alkanindiges illinoisensis: a potential pathogenic isolated from ascites of a gastric cancer patient with abdominal metastasis.</title>
        <authorList>
            <person name="Hu X."/>
            <person name="Yang B."/>
            <person name="Yan X."/>
            <person name="Lin L."/>
            <person name="Zhao H."/>
            <person name="Zhou F."/>
            <person name="Su B."/>
            <person name="Chen J."/>
            <person name="Rui Y."/>
            <person name="Wang Q."/>
            <person name="Zheng L."/>
        </authorList>
    </citation>
    <scope>NUCLEOTIDE SEQUENCE [LARGE SCALE GENOMIC DNA]</scope>
    <source>
        <strain evidence="10 11">NFYY 23406</strain>
    </source>
</reference>
<evidence type="ECO:0000259" key="9">
    <source>
        <dbReference type="Pfam" id="PF11967"/>
    </source>
</evidence>
<evidence type="ECO:0000256" key="3">
    <source>
        <dbReference type="ARBA" id="ARBA00021310"/>
    </source>
</evidence>
<dbReference type="SUPFAM" id="SSF50249">
    <property type="entry name" value="Nucleic acid-binding proteins"/>
    <property type="match status" value="1"/>
</dbReference>
<comment type="function">
    <text evidence="1 8">Involved in DNA repair and RecF pathway recombination.</text>
</comment>
<dbReference type="PANTHER" id="PTHR33991:SF1">
    <property type="entry name" value="DNA REPAIR PROTEIN RECO"/>
    <property type="match status" value="1"/>
</dbReference>
<gene>
    <name evidence="8" type="primary">recO</name>
    <name evidence="10" type="ORF">E2B99_08740</name>
</gene>
<evidence type="ECO:0000256" key="4">
    <source>
        <dbReference type="ARBA" id="ARBA00022763"/>
    </source>
</evidence>
<keyword evidence="11" id="KW-1185">Reference proteome</keyword>
<dbReference type="InterPro" id="IPR042242">
    <property type="entry name" value="RecO_C"/>
</dbReference>
<dbReference type="Pfam" id="PF11967">
    <property type="entry name" value="RecO_N"/>
    <property type="match status" value="1"/>
</dbReference>
<dbReference type="AlphaFoldDB" id="A0A4Y7XBI2"/>
<keyword evidence="5 8" id="KW-0233">DNA recombination</keyword>
<sequence length="248" mass="27626">MLQFSGVYSHGIIKVRQQLLHGFMLHQRAYRENSKLVHFFSLEFGRIDGVVRGAQIPLYQPVLLYASGKSALKSLSKIEWVGAPKNLQGSALFAGFYANELLVRLAPLEEALPNAFGAYSQLLDELQHLPVPDDGNLALMTALRRFESILLAELGYAINFAQDFLGIAIQPQQLYRFTPNEGFSPNNSGELGEYILAMADPEFAFTQKVLPAEVIAMLSRVYRKALAVLLNDKPLKSRELWIAQQSGA</sequence>
<evidence type="ECO:0000256" key="2">
    <source>
        <dbReference type="ARBA" id="ARBA00007452"/>
    </source>
</evidence>
<evidence type="ECO:0000256" key="8">
    <source>
        <dbReference type="HAMAP-Rule" id="MF_00201"/>
    </source>
</evidence>
<dbReference type="GO" id="GO:0006302">
    <property type="term" value="P:double-strand break repair"/>
    <property type="evidence" value="ECO:0007669"/>
    <property type="project" value="TreeGrafter"/>
</dbReference>
<dbReference type="Gene3D" id="2.40.50.140">
    <property type="entry name" value="Nucleic acid-binding proteins"/>
    <property type="match status" value="1"/>
</dbReference>
<dbReference type="Pfam" id="PF02565">
    <property type="entry name" value="RecO_C"/>
    <property type="match status" value="1"/>
</dbReference>
<dbReference type="GO" id="GO:0006310">
    <property type="term" value="P:DNA recombination"/>
    <property type="evidence" value="ECO:0007669"/>
    <property type="project" value="UniProtKB-UniRule"/>
</dbReference>
<evidence type="ECO:0000313" key="10">
    <source>
        <dbReference type="EMBL" id="TEU26097.1"/>
    </source>
</evidence>
<dbReference type="InterPro" id="IPR003717">
    <property type="entry name" value="RecO"/>
</dbReference>
<accession>A0A4Y7XBI2</accession>
<proteinExistence type="inferred from homology"/>
<dbReference type="GO" id="GO:0043590">
    <property type="term" value="C:bacterial nucleoid"/>
    <property type="evidence" value="ECO:0007669"/>
    <property type="project" value="TreeGrafter"/>
</dbReference>
<dbReference type="InterPro" id="IPR012340">
    <property type="entry name" value="NA-bd_OB-fold"/>
</dbReference>
<dbReference type="EMBL" id="SNTY01000032">
    <property type="protein sequence ID" value="TEU26097.1"/>
    <property type="molecule type" value="Genomic_DNA"/>
</dbReference>
<protein>
    <recommendedName>
        <fullName evidence="3 8">DNA repair protein RecO</fullName>
    </recommendedName>
    <alternativeName>
        <fullName evidence="7 8">Recombination protein O</fullName>
    </alternativeName>
</protein>
<evidence type="ECO:0000256" key="1">
    <source>
        <dbReference type="ARBA" id="ARBA00003065"/>
    </source>
</evidence>
<dbReference type="OrthoDB" id="9804792at2"/>
<evidence type="ECO:0000313" key="11">
    <source>
        <dbReference type="Proteomes" id="UP000297834"/>
    </source>
</evidence>
<dbReference type="PANTHER" id="PTHR33991">
    <property type="entry name" value="DNA REPAIR PROTEIN RECO"/>
    <property type="match status" value="1"/>
</dbReference>
<name>A0A4Y7XBI2_9GAMM</name>
<comment type="similarity">
    <text evidence="2 8">Belongs to the RecO family.</text>
</comment>
<comment type="caution">
    <text evidence="10">The sequence shown here is derived from an EMBL/GenBank/DDBJ whole genome shotgun (WGS) entry which is preliminary data.</text>
</comment>
<dbReference type="STRING" id="1120977.GCA_000619845_00259"/>
<feature type="domain" description="DNA replication/recombination mediator RecO N-terminal" evidence="9">
    <location>
        <begin position="21"/>
        <end position="54"/>
    </location>
</feature>
<keyword evidence="4 8" id="KW-0227">DNA damage</keyword>
<dbReference type="HAMAP" id="MF_00201">
    <property type="entry name" value="RecO"/>
    <property type="match status" value="1"/>
</dbReference>
<keyword evidence="6 8" id="KW-0234">DNA repair</keyword>
<evidence type="ECO:0000256" key="7">
    <source>
        <dbReference type="ARBA" id="ARBA00033409"/>
    </source>
</evidence>
<evidence type="ECO:0000256" key="6">
    <source>
        <dbReference type="ARBA" id="ARBA00023204"/>
    </source>
</evidence>
<dbReference type="Gene3D" id="1.20.1440.120">
    <property type="entry name" value="Recombination protein O, C-terminal domain"/>
    <property type="match status" value="1"/>
</dbReference>
<dbReference type="InterPro" id="IPR022572">
    <property type="entry name" value="DNA_rep/recomb_RecO_N"/>
</dbReference>
<organism evidence="10 11">
    <name type="scientific">Alkanindiges illinoisensis</name>
    <dbReference type="NCBI Taxonomy" id="197183"/>
    <lineage>
        <taxon>Bacteria</taxon>
        <taxon>Pseudomonadati</taxon>
        <taxon>Pseudomonadota</taxon>
        <taxon>Gammaproteobacteria</taxon>
        <taxon>Moraxellales</taxon>
        <taxon>Moraxellaceae</taxon>
        <taxon>Alkanindiges</taxon>
    </lineage>
</organism>
<evidence type="ECO:0000256" key="5">
    <source>
        <dbReference type="ARBA" id="ARBA00023172"/>
    </source>
</evidence>